<feature type="domain" description="Ig-like" evidence="3">
    <location>
        <begin position="96"/>
        <end position="190"/>
    </location>
</feature>
<dbReference type="OrthoDB" id="9397084at2759"/>
<organism evidence="4 5">
    <name type="scientific">Chelydra serpentina</name>
    <name type="common">Snapping turtle</name>
    <name type="synonym">Testudo serpentina</name>
    <dbReference type="NCBI Taxonomy" id="8475"/>
    <lineage>
        <taxon>Eukaryota</taxon>
        <taxon>Metazoa</taxon>
        <taxon>Chordata</taxon>
        <taxon>Craniata</taxon>
        <taxon>Vertebrata</taxon>
        <taxon>Euteleostomi</taxon>
        <taxon>Archelosauria</taxon>
        <taxon>Testudinata</taxon>
        <taxon>Testudines</taxon>
        <taxon>Cryptodira</taxon>
        <taxon>Durocryptodira</taxon>
        <taxon>Americhelydia</taxon>
        <taxon>Chelydroidea</taxon>
        <taxon>Chelydridae</taxon>
        <taxon>Chelydra</taxon>
    </lineage>
</organism>
<feature type="domain" description="Ig-like" evidence="3">
    <location>
        <begin position="1"/>
        <end position="92"/>
    </location>
</feature>
<dbReference type="SUPFAM" id="SSF48726">
    <property type="entry name" value="Immunoglobulin"/>
    <property type="match status" value="2"/>
</dbReference>
<dbReference type="GO" id="GO:0006955">
    <property type="term" value="P:immune response"/>
    <property type="evidence" value="ECO:0007669"/>
    <property type="project" value="TreeGrafter"/>
</dbReference>
<name>A0A8T1S0Z1_CHESE</name>
<evidence type="ECO:0000256" key="2">
    <source>
        <dbReference type="ARBA" id="ARBA00023157"/>
    </source>
</evidence>
<evidence type="ECO:0000256" key="1">
    <source>
        <dbReference type="ARBA" id="ARBA00022729"/>
    </source>
</evidence>
<keyword evidence="2" id="KW-1015">Disulfide bond</keyword>
<reference evidence="4 5" key="1">
    <citation type="journal article" date="2020" name="G3 (Bethesda)">
        <title>Draft Genome of the Common Snapping Turtle, Chelydra serpentina, a Model for Phenotypic Plasticity in Reptiles.</title>
        <authorList>
            <person name="Das D."/>
            <person name="Singh S.K."/>
            <person name="Bierstedt J."/>
            <person name="Erickson A."/>
            <person name="Galli G.L.J."/>
            <person name="Crossley D.A. 2nd"/>
            <person name="Rhen T."/>
        </authorList>
    </citation>
    <scope>NUCLEOTIDE SEQUENCE [LARGE SCALE GENOMIC DNA]</scope>
    <source>
        <strain evidence="4">KW</strain>
    </source>
</reference>
<proteinExistence type="predicted"/>
<comment type="caution">
    <text evidence="4">The sequence shown here is derived from an EMBL/GenBank/DDBJ whole genome shotgun (WGS) entry which is preliminary data.</text>
</comment>
<sequence length="230" mass="24688">PGALPAPILYLSRTFAWPGDSVRLTCSVFSRTLATPCIVFCKDGEEISSQRGLEGKIAYSYDHVVSRGSSGNYSCGYEIKESNNRVNRSQLSPAKPSSSISALLAPTLHLSQTSAQPGDSVQLQCSVFSRGPATRVVFYKDGEEISSQTGSEKKVTYGYDHVVSRGSSGNYSCGYEIKDSDSRMTKSQLSPTQHLSIPGKASMCGCAVNSSLPMPATRMRGGGLVEQRHN</sequence>
<evidence type="ECO:0000313" key="4">
    <source>
        <dbReference type="EMBL" id="KAG6922498.1"/>
    </source>
</evidence>
<dbReference type="AlphaFoldDB" id="A0A8T1S0Z1"/>
<dbReference type="GO" id="GO:0004888">
    <property type="term" value="F:transmembrane signaling receptor activity"/>
    <property type="evidence" value="ECO:0007669"/>
    <property type="project" value="TreeGrafter"/>
</dbReference>
<accession>A0A8T1S0Z1</accession>
<dbReference type="GO" id="GO:0007166">
    <property type="term" value="P:cell surface receptor signaling pathway"/>
    <property type="evidence" value="ECO:0007669"/>
    <property type="project" value="TreeGrafter"/>
</dbReference>
<dbReference type="InterPro" id="IPR013783">
    <property type="entry name" value="Ig-like_fold"/>
</dbReference>
<protein>
    <recommendedName>
        <fullName evidence="3">Ig-like domain-containing protein</fullName>
    </recommendedName>
</protein>
<dbReference type="Pfam" id="PF13895">
    <property type="entry name" value="Ig_2"/>
    <property type="match status" value="2"/>
</dbReference>
<keyword evidence="1" id="KW-0732">Signal</keyword>
<dbReference type="PANTHER" id="PTHR11481">
    <property type="entry name" value="IMMUNOGLOBULIN FC RECEPTOR"/>
    <property type="match status" value="1"/>
</dbReference>
<dbReference type="InterPro" id="IPR050488">
    <property type="entry name" value="Ig_Fc_receptor"/>
</dbReference>
<gene>
    <name evidence="4" type="ORF">G0U57_002240</name>
</gene>
<dbReference type="Proteomes" id="UP000765507">
    <property type="component" value="Unassembled WGS sequence"/>
</dbReference>
<evidence type="ECO:0000313" key="5">
    <source>
        <dbReference type="Proteomes" id="UP000765507"/>
    </source>
</evidence>
<feature type="non-terminal residue" evidence="4">
    <location>
        <position position="1"/>
    </location>
</feature>
<dbReference type="GO" id="GO:0009897">
    <property type="term" value="C:external side of plasma membrane"/>
    <property type="evidence" value="ECO:0007669"/>
    <property type="project" value="TreeGrafter"/>
</dbReference>
<dbReference type="Gene3D" id="2.60.40.10">
    <property type="entry name" value="Immunoglobulins"/>
    <property type="match status" value="2"/>
</dbReference>
<dbReference type="InterPro" id="IPR007110">
    <property type="entry name" value="Ig-like_dom"/>
</dbReference>
<dbReference type="PANTHER" id="PTHR11481:SF60">
    <property type="entry name" value="IG-LIKE DOMAIN-CONTAINING PROTEIN"/>
    <property type="match status" value="1"/>
</dbReference>
<keyword evidence="5" id="KW-1185">Reference proteome</keyword>
<dbReference type="EMBL" id="JAHGAV010001277">
    <property type="protein sequence ID" value="KAG6922498.1"/>
    <property type="molecule type" value="Genomic_DNA"/>
</dbReference>
<dbReference type="PROSITE" id="PS50835">
    <property type="entry name" value="IG_LIKE"/>
    <property type="match status" value="2"/>
</dbReference>
<dbReference type="InterPro" id="IPR036179">
    <property type="entry name" value="Ig-like_dom_sf"/>
</dbReference>
<evidence type="ECO:0000259" key="3">
    <source>
        <dbReference type="PROSITE" id="PS50835"/>
    </source>
</evidence>